<dbReference type="EMBL" id="JDRX01000001">
    <property type="protein sequence ID" value="KGN03428.1"/>
    <property type="molecule type" value="Genomic_DNA"/>
</dbReference>
<accession>A0AA89CUZ8</accession>
<dbReference type="Proteomes" id="UP000030016">
    <property type="component" value="Unassembled WGS sequence"/>
</dbReference>
<organism evidence="2 3">
    <name type="scientific">Clostridium novyi A str. 4570</name>
    <dbReference type="NCBI Taxonomy" id="1444290"/>
    <lineage>
        <taxon>Bacteria</taxon>
        <taxon>Bacillati</taxon>
        <taxon>Bacillota</taxon>
        <taxon>Clostridia</taxon>
        <taxon>Eubacteriales</taxon>
        <taxon>Clostridiaceae</taxon>
        <taxon>Clostridium</taxon>
    </lineage>
</organism>
<evidence type="ECO:0000313" key="3">
    <source>
        <dbReference type="Proteomes" id="UP000030016"/>
    </source>
</evidence>
<dbReference type="AlphaFoldDB" id="A0AA89CUZ8"/>
<reference evidence="2 3" key="1">
    <citation type="submission" date="2014-01" db="EMBL/GenBank/DDBJ databases">
        <title>Plasmidome dynamics in the species complex Clostridium novyi sensu lato converts strains of independent lineages into distinctly different pathogens.</title>
        <authorList>
            <person name="Skarin H."/>
            <person name="Segerman B."/>
        </authorList>
    </citation>
    <scope>NUCLEOTIDE SEQUENCE [LARGE SCALE GENOMIC DNA]</scope>
    <source>
        <strain evidence="2 3">4570</strain>
    </source>
</reference>
<proteinExistence type="predicted"/>
<name>A0AA89CUZ8_CLONO</name>
<sequence>MEYKLNKIDTELRQLVNDATKEGKVHGNKETYKVNKDKKERNKKEYSEELKKELEKQKKKKIVVDAVKVQTVKVEAVRQKESKDLSSGRFLDKTL</sequence>
<gene>
    <name evidence="2" type="ORF">Z969_00205</name>
</gene>
<comment type="caution">
    <text evidence="2">The sequence shown here is derived from an EMBL/GenBank/DDBJ whole genome shotgun (WGS) entry which is preliminary data.</text>
</comment>
<protein>
    <submittedName>
        <fullName evidence="2">Uncharacterized protein</fullName>
    </submittedName>
</protein>
<evidence type="ECO:0000256" key="1">
    <source>
        <dbReference type="SAM" id="MobiDB-lite"/>
    </source>
</evidence>
<feature type="region of interest" description="Disordered" evidence="1">
    <location>
        <begin position="22"/>
        <end position="45"/>
    </location>
</feature>
<evidence type="ECO:0000313" key="2">
    <source>
        <dbReference type="EMBL" id="KGN03428.1"/>
    </source>
</evidence>